<keyword evidence="3" id="KW-1185">Reference proteome</keyword>
<name>A0A8J8MRN1_9RHOB</name>
<gene>
    <name evidence="2" type="ORF">GR316_00895</name>
</gene>
<sequence>MNNQMKIAGVSALALMLGAAAPTFAQTASDSIVNPNAIDDQIDQQRFDVEQQFDRSSDAFRYGAPGAREGFSGSASLGYSGATGNDESQNLDVGARVTHHQGPFTQNLSFLMRFEEEDSDATTEKVYGVYDGLYDINDRFYGFIMGRVVTDGLADEITDEDIDNGNLDIGDKVEQDAFLGIGPGYRIFNRPDLAWRVQAGVGQSYLKYGDGESDSEVGYVLSSRFYWDINQNVFITMDTDALNSDAALRVNNDLGVNFKVTDAFSTRISYLTDYNESRAIRTDNTLGVSLVYGF</sequence>
<dbReference type="EMBL" id="CP047289">
    <property type="protein sequence ID" value="QUS34953.1"/>
    <property type="molecule type" value="Genomic_DNA"/>
</dbReference>
<dbReference type="Pfam" id="PF04338">
    <property type="entry name" value="DUF481"/>
    <property type="match status" value="1"/>
</dbReference>
<dbReference type="InterPro" id="IPR007433">
    <property type="entry name" value="DUF481"/>
</dbReference>
<reference evidence="2" key="1">
    <citation type="submission" date="2020-01" db="EMBL/GenBank/DDBJ databases">
        <authorList>
            <person name="Yang Y."/>
            <person name="Kwon Y.M."/>
        </authorList>
    </citation>
    <scope>NUCLEOTIDE SEQUENCE</scope>
    <source>
        <strain evidence="2">PG104</strain>
    </source>
</reference>
<evidence type="ECO:0000256" key="1">
    <source>
        <dbReference type="SAM" id="SignalP"/>
    </source>
</evidence>
<dbReference type="Proteomes" id="UP000679284">
    <property type="component" value="Chromosome"/>
</dbReference>
<organism evidence="2 3">
    <name type="scientific">Falsirhodobacter algicola</name>
    <dbReference type="NCBI Taxonomy" id="2692330"/>
    <lineage>
        <taxon>Bacteria</taxon>
        <taxon>Pseudomonadati</taxon>
        <taxon>Pseudomonadota</taxon>
        <taxon>Alphaproteobacteria</taxon>
        <taxon>Rhodobacterales</taxon>
        <taxon>Paracoccaceae</taxon>
        <taxon>Falsirhodobacter</taxon>
    </lineage>
</organism>
<evidence type="ECO:0000313" key="2">
    <source>
        <dbReference type="EMBL" id="QUS34953.1"/>
    </source>
</evidence>
<accession>A0A8J8MRN1</accession>
<keyword evidence="1" id="KW-0732">Signal</keyword>
<feature type="signal peptide" evidence="1">
    <location>
        <begin position="1"/>
        <end position="25"/>
    </location>
</feature>
<evidence type="ECO:0000313" key="3">
    <source>
        <dbReference type="Proteomes" id="UP000679284"/>
    </source>
</evidence>
<feature type="chain" id="PRO_5035163352" evidence="1">
    <location>
        <begin position="26"/>
        <end position="294"/>
    </location>
</feature>
<protein>
    <submittedName>
        <fullName evidence="2">DUF481 domain-containing protein</fullName>
    </submittedName>
</protein>
<dbReference type="KEGG" id="fap:GR316_00895"/>
<dbReference type="RefSeq" id="WP_211784201.1">
    <property type="nucleotide sequence ID" value="NZ_CP047289.1"/>
</dbReference>
<dbReference type="AlphaFoldDB" id="A0A8J8MRN1"/>
<proteinExistence type="predicted"/>